<keyword evidence="3" id="KW-0176">Collagen</keyword>
<evidence type="ECO:0000256" key="1">
    <source>
        <dbReference type="ARBA" id="ARBA00004613"/>
    </source>
</evidence>
<accession>A0AAY4C3E9</accession>
<reference evidence="5 6" key="1">
    <citation type="submission" date="2020-06" db="EMBL/GenBank/DDBJ databases">
        <authorList>
            <consortium name="Wellcome Sanger Institute Data Sharing"/>
        </authorList>
    </citation>
    <scope>NUCLEOTIDE SEQUENCE [LARGE SCALE GENOMIC DNA]</scope>
</reference>
<evidence type="ECO:0000256" key="2">
    <source>
        <dbReference type="ARBA" id="ARBA00022525"/>
    </source>
</evidence>
<evidence type="ECO:0000259" key="4">
    <source>
        <dbReference type="PROSITE" id="PS51461"/>
    </source>
</evidence>
<keyword evidence="6" id="KW-1185">Reference proteome</keyword>
<dbReference type="InterPro" id="IPR000885">
    <property type="entry name" value="Fib_collagen_C"/>
</dbReference>
<sequence>MYYIDPNQGSPVDAFLVSCDFTSGGRTCLPPLQPQVPMRPWLKYSEADTFNWISTMEEGFQFEYPESNVVQMKFLRLHSKIAAQNITYTCQFETRQGSRQREIKFLSNTRQQSYLATFHDCLSNEPLGSGPQESVFNFETEDLNLLPIRDLGLFGTSNLTERFTFTVGPVCFS</sequence>
<dbReference type="Proteomes" id="UP000694580">
    <property type="component" value="Chromosome 11"/>
</dbReference>
<dbReference type="Pfam" id="PF01410">
    <property type="entry name" value="COLFI"/>
    <property type="match status" value="1"/>
</dbReference>
<dbReference type="Gene3D" id="2.60.120.1000">
    <property type="match status" value="1"/>
</dbReference>
<proteinExistence type="predicted"/>
<organism evidence="5 6">
    <name type="scientific">Denticeps clupeoides</name>
    <name type="common">denticle herring</name>
    <dbReference type="NCBI Taxonomy" id="299321"/>
    <lineage>
        <taxon>Eukaryota</taxon>
        <taxon>Metazoa</taxon>
        <taxon>Chordata</taxon>
        <taxon>Craniata</taxon>
        <taxon>Vertebrata</taxon>
        <taxon>Euteleostomi</taxon>
        <taxon>Actinopterygii</taxon>
        <taxon>Neopterygii</taxon>
        <taxon>Teleostei</taxon>
        <taxon>Clupei</taxon>
        <taxon>Clupeiformes</taxon>
        <taxon>Denticipitoidei</taxon>
        <taxon>Denticipitidae</taxon>
        <taxon>Denticeps</taxon>
    </lineage>
</organism>
<evidence type="ECO:0000256" key="3">
    <source>
        <dbReference type="ARBA" id="ARBA00023119"/>
    </source>
</evidence>
<reference evidence="5" key="2">
    <citation type="submission" date="2025-08" db="UniProtKB">
        <authorList>
            <consortium name="Ensembl"/>
        </authorList>
    </citation>
    <scope>IDENTIFICATION</scope>
</reference>
<protein>
    <recommendedName>
        <fullName evidence="4">Fibrillar collagen NC1 domain-containing protein</fullName>
    </recommendedName>
</protein>
<feature type="domain" description="Fibrillar collagen NC1" evidence="4">
    <location>
        <begin position="1"/>
        <end position="173"/>
    </location>
</feature>
<dbReference type="GO" id="GO:0005581">
    <property type="term" value="C:collagen trimer"/>
    <property type="evidence" value="ECO:0007669"/>
    <property type="project" value="UniProtKB-KW"/>
</dbReference>
<name>A0AAY4C3E9_9TELE</name>
<dbReference type="GO" id="GO:0005201">
    <property type="term" value="F:extracellular matrix structural constituent"/>
    <property type="evidence" value="ECO:0007669"/>
    <property type="project" value="InterPro"/>
</dbReference>
<dbReference type="AlphaFoldDB" id="A0AAY4C3E9"/>
<dbReference type="Ensembl" id="ENSDCDT00010033963.1">
    <property type="protein sequence ID" value="ENSDCDP00010027472.1"/>
    <property type="gene ID" value="ENSDCDG00010017386.1"/>
</dbReference>
<keyword evidence="2" id="KW-0964">Secreted</keyword>
<dbReference type="GeneTree" id="ENSGT00940000166112"/>
<dbReference type="GO" id="GO:0005576">
    <property type="term" value="C:extracellular region"/>
    <property type="evidence" value="ECO:0007669"/>
    <property type="project" value="UniProtKB-SubCell"/>
</dbReference>
<dbReference type="PROSITE" id="PS51461">
    <property type="entry name" value="NC1_FIB"/>
    <property type="match status" value="1"/>
</dbReference>
<evidence type="ECO:0000313" key="6">
    <source>
        <dbReference type="Proteomes" id="UP000694580"/>
    </source>
</evidence>
<comment type="subcellular location">
    <subcellularLocation>
        <location evidence="1">Secreted</location>
    </subcellularLocation>
</comment>
<evidence type="ECO:0000313" key="5">
    <source>
        <dbReference type="Ensembl" id="ENSDCDP00010027472.1"/>
    </source>
</evidence>
<reference evidence="5" key="3">
    <citation type="submission" date="2025-09" db="UniProtKB">
        <authorList>
            <consortium name="Ensembl"/>
        </authorList>
    </citation>
    <scope>IDENTIFICATION</scope>
</reference>
<dbReference type="SMART" id="SM00038">
    <property type="entry name" value="COLFI"/>
    <property type="match status" value="1"/>
</dbReference>